<name>A0A1G6HYS0_9GAMM</name>
<evidence type="ECO:0000313" key="3">
    <source>
        <dbReference type="Proteomes" id="UP000242501"/>
    </source>
</evidence>
<dbReference type="RefSeq" id="WP_092748625.1">
    <property type="nucleotide sequence ID" value="NZ_FMYL01000007.1"/>
</dbReference>
<sequence length="164" mass="17368">MIKFARNILLSTLSLLVISPSIFAADEVPYGQPDKRIIYTMNGTSGFVFNQIKPVSQINSQGYEMIFVDSSVNLSKSQISQLQNYLNQGGTIIVDAKAGTATAQNVAKSIAGFSINSEAIMISKSSQPEGGYNVTPISSSAFGSKASTNGDTKVANTVNDVFGL</sequence>
<feature type="chain" id="PRO_5017260449" evidence="1">
    <location>
        <begin position="25"/>
        <end position="164"/>
    </location>
</feature>
<evidence type="ECO:0000313" key="2">
    <source>
        <dbReference type="EMBL" id="SDB99447.1"/>
    </source>
</evidence>
<protein>
    <submittedName>
        <fullName evidence="2">Uncharacterized protein</fullName>
    </submittedName>
</protein>
<dbReference type="OrthoDB" id="1387316at2"/>
<dbReference type="Proteomes" id="UP000242501">
    <property type="component" value="Unassembled WGS sequence"/>
</dbReference>
<proteinExistence type="predicted"/>
<reference evidence="3" key="1">
    <citation type="submission" date="2016-09" db="EMBL/GenBank/DDBJ databases">
        <authorList>
            <person name="Varghese N."/>
            <person name="Submissions S."/>
        </authorList>
    </citation>
    <scope>NUCLEOTIDE SEQUENCE [LARGE SCALE GENOMIC DNA]</scope>
    <source>
        <strain evidence="3">ANC 4422</strain>
    </source>
</reference>
<organism evidence="2 3">
    <name type="scientific">Acinetobacter boissieri</name>
    <dbReference type="NCBI Taxonomy" id="1219383"/>
    <lineage>
        <taxon>Bacteria</taxon>
        <taxon>Pseudomonadati</taxon>
        <taxon>Pseudomonadota</taxon>
        <taxon>Gammaproteobacteria</taxon>
        <taxon>Moraxellales</taxon>
        <taxon>Moraxellaceae</taxon>
        <taxon>Acinetobacter</taxon>
    </lineage>
</organism>
<dbReference type="EMBL" id="FMYL01000007">
    <property type="protein sequence ID" value="SDB99447.1"/>
    <property type="molecule type" value="Genomic_DNA"/>
</dbReference>
<evidence type="ECO:0000256" key="1">
    <source>
        <dbReference type="SAM" id="SignalP"/>
    </source>
</evidence>
<keyword evidence="3" id="KW-1185">Reference proteome</keyword>
<feature type="signal peptide" evidence="1">
    <location>
        <begin position="1"/>
        <end position="24"/>
    </location>
</feature>
<keyword evidence="1" id="KW-0732">Signal</keyword>
<gene>
    <name evidence="2" type="ORF">SAMN05421733_107125</name>
</gene>
<dbReference type="AlphaFoldDB" id="A0A1G6HYS0"/>
<accession>A0A1G6HYS0</accession>